<dbReference type="EMBL" id="CP138586">
    <property type="protein sequence ID" value="WPH02129.1"/>
    <property type="molecule type" value="Genomic_DNA"/>
</dbReference>
<dbReference type="Proteomes" id="UP001303373">
    <property type="component" value="Chromosome 7"/>
</dbReference>
<gene>
    <name evidence="2" type="ORF">R9X50_00498400</name>
</gene>
<keyword evidence="1" id="KW-1133">Transmembrane helix</keyword>
<sequence>MAKKLKTPSFKPSSAAAIPAPFSAAPPTLEPFLDRLDPSKVYIAHVDRHPAAYKKQIFIIPVLLNGGIAALLAWRIYVVLPVYWAMIQAMLGYMSAATVDVGTTTRSEQFWILARRVGMMVFDFGVLRLVGPWPVTFFLEWPANPVSWRWGLGFREQEVVVRVSRHWGTRELMQGVKQGEDNAFFKTRVGPAIERLQMCKTGYLMMDQSWDLDFELMLDAHALAKAEQLQFKDIDHVVFAYQEGLGWLQWQWRGEGADVDIVEDRRKKVVMFKDKLTDIGKESLFWRWMEIVEEERDRDGGFTPERQQKVATRVQAAFEAEGVDFDQLTKSIGGLEEIPAKQ</sequence>
<reference evidence="2 3" key="1">
    <citation type="submission" date="2023-11" db="EMBL/GenBank/DDBJ databases">
        <title>An acidophilic fungus is an integral part of prey digestion in a carnivorous sundew plant.</title>
        <authorList>
            <person name="Tsai I.J."/>
        </authorList>
    </citation>
    <scope>NUCLEOTIDE SEQUENCE [LARGE SCALE GENOMIC DNA]</scope>
    <source>
        <strain evidence="2">169a</strain>
    </source>
</reference>
<dbReference type="AlphaFoldDB" id="A0AAQ3R8T1"/>
<keyword evidence="1" id="KW-0812">Transmembrane</keyword>
<evidence type="ECO:0000256" key="1">
    <source>
        <dbReference type="SAM" id="Phobius"/>
    </source>
</evidence>
<keyword evidence="3" id="KW-1185">Reference proteome</keyword>
<feature type="transmembrane region" description="Helical" evidence="1">
    <location>
        <begin position="57"/>
        <end position="77"/>
    </location>
</feature>
<organism evidence="2 3">
    <name type="scientific">Acrodontium crateriforme</name>
    <dbReference type="NCBI Taxonomy" id="150365"/>
    <lineage>
        <taxon>Eukaryota</taxon>
        <taxon>Fungi</taxon>
        <taxon>Dikarya</taxon>
        <taxon>Ascomycota</taxon>
        <taxon>Pezizomycotina</taxon>
        <taxon>Dothideomycetes</taxon>
        <taxon>Dothideomycetidae</taxon>
        <taxon>Mycosphaerellales</taxon>
        <taxon>Teratosphaeriaceae</taxon>
        <taxon>Acrodontium</taxon>
    </lineage>
</organism>
<proteinExistence type="predicted"/>
<evidence type="ECO:0000313" key="2">
    <source>
        <dbReference type="EMBL" id="WPH02129.1"/>
    </source>
</evidence>
<name>A0AAQ3R8T1_9PEZI</name>
<keyword evidence="1" id="KW-0472">Membrane</keyword>
<evidence type="ECO:0000313" key="3">
    <source>
        <dbReference type="Proteomes" id="UP001303373"/>
    </source>
</evidence>
<accession>A0AAQ3R8T1</accession>
<protein>
    <submittedName>
        <fullName evidence="2">Uncharacterized protein</fullName>
    </submittedName>
</protein>